<keyword evidence="2" id="KW-1185">Reference proteome</keyword>
<evidence type="ECO:0000313" key="1">
    <source>
        <dbReference type="EMBL" id="KAB8296263.1"/>
    </source>
</evidence>
<evidence type="ECO:0000313" key="2">
    <source>
        <dbReference type="Proteomes" id="UP000326757"/>
    </source>
</evidence>
<comment type="caution">
    <text evidence="1">The sequence shown here is derived from an EMBL/GenBank/DDBJ whole genome shotgun (WGS) entry which is preliminary data.</text>
</comment>
<name>A0A5N6K274_MONLA</name>
<protein>
    <submittedName>
        <fullName evidence="1">Uncharacterized protein</fullName>
    </submittedName>
</protein>
<gene>
    <name evidence="1" type="ORF">EYC80_009037</name>
</gene>
<dbReference type="EMBL" id="VIGI01000009">
    <property type="protein sequence ID" value="KAB8296263.1"/>
    <property type="molecule type" value="Genomic_DNA"/>
</dbReference>
<sequence length="68" mass="7955">MAIVYIPIYITFTYVHCFCDPYSRETSIPLHLYSKISYPSKIPTFYTDYLVDNNILLQHNNTTTPTTT</sequence>
<dbReference type="Proteomes" id="UP000326757">
    <property type="component" value="Unassembled WGS sequence"/>
</dbReference>
<accession>A0A5N6K274</accession>
<reference evidence="1 2" key="1">
    <citation type="submission" date="2019-06" db="EMBL/GenBank/DDBJ databases">
        <title>Genome Sequence of the Brown Rot Fungal Pathogen Monilinia laxa.</title>
        <authorList>
            <person name="De Miccolis Angelini R.M."/>
            <person name="Landi L."/>
            <person name="Abate D."/>
            <person name="Pollastro S."/>
            <person name="Romanazzi G."/>
            <person name="Faretra F."/>
        </authorList>
    </citation>
    <scope>NUCLEOTIDE SEQUENCE [LARGE SCALE GENOMIC DNA]</scope>
    <source>
        <strain evidence="1 2">Mlax316</strain>
    </source>
</reference>
<organism evidence="1 2">
    <name type="scientific">Monilinia laxa</name>
    <name type="common">Brown rot fungus</name>
    <name type="synonym">Sclerotinia laxa</name>
    <dbReference type="NCBI Taxonomy" id="61186"/>
    <lineage>
        <taxon>Eukaryota</taxon>
        <taxon>Fungi</taxon>
        <taxon>Dikarya</taxon>
        <taxon>Ascomycota</taxon>
        <taxon>Pezizomycotina</taxon>
        <taxon>Leotiomycetes</taxon>
        <taxon>Helotiales</taxon>
        <taxon>Sclerotiniaceae</taxon>
        <taxon>Monilinia</taxon>
    </lineage>
</organism>
<proteinExistence type="predicted"/>
<dbReference type="AlphaFoldDB" id="A0A5N6K274"/>